<evidence type="ECO:0000313" key="9">
    <source>
        <dbReference type="Proteomes" id="UP000807353"/>
    </source>
</evidence>
<keyword evidence="4" id="KW-0137">Centromere</keyword>
<dbReference type="InterPro" id="IPR015661">
    <property type="entry name" value="Bub1/Mad3"/>
</dbReference>
<evidence type="ECO:0000256" key="4">
    <source>
        <dbReference type="ARBA" id="ARBA00023328"/>
    </source>
</evidence>
<dbReference type="Gene3D" id="1.25.40.430">
    <property type="match status" value="1"/>
</dbReference>
<dbReference type="EMBL" id="MU150234">
    <property type="protein sequence ID" value="KAF9468086.1"/>
    <property type="molecule type" value="Genomic_DNA"/>
</dbReference>
<dbReference type="Proteomes" id="UP000807353">
    <property type="component" value="Unassembled WGS sequence"/>
</dbReference>
<gene>
    <name evidence="8" type="ORF">BDZ94DRAFT_1209818</name>
</gene>
<evidence type="ECO:0000259" key="6">
    <source>
        <dbReference type="PROSITE" id="PS50011"/>
    </source>
</evidence>
<dbReference type="InterPro" id="IPR013212">
    <property type="entry name" value="Mad3/Bub1_I"/>
</dbReference>
<dbReference type="GO" id="GO:0051754">
    <property type="term" value="P:meiotic sister chromatid cohesion, centromeric"/>
    <property type="evidence" value="ECO:0007669"/>
    <property type="project" value="TreeGrafter"/>
</dbReference>
<organism evidence="8 9">
    <name type="scientific">Collybia nuda</name>
    <dbReference type="NCBI Taxonomy" id="64659"/>
    <lineage>
        <taxon>Eukaryota</taxon>
        <taxon>Fungi</taxon>
        <taxon>Dikarya</taxon>
        <taxon>Basidiomycota</taxon>
        <taxon>Agaricomycotina</taxon>
        <taxon>Agaricomycetes</taxon>
        <taxon>Agaricomycetidae</taxon>
        <taxon>Agaricales</taxon>
        <taxon>Tricholomatineae</taxon>
        <taxon>Clitocybaceae</taxon>
        <taxon>Collybia</taxon>
    </lineage>
</organism>
<dbReference type="SUPFAM" id="SSF56112">
    <property type="entry name" value="Protein kinase-like (PK-like)"/>
    <property type="match status" value="1"/>
</dbReference>
<feature type="region of interest" description="Disordered" evidence="5">
    <location>
        <begin position="155"/>
        <end position="204"/>
    </location>
</feature>
<dbReference type="AlphaFoldDB" id="A0A9P5YGD9"/>
<dbReference type="GO" id="GO:0032991">
    <property type="term" value="C:protein-containing complex"/>
    <property type="evidence" value="ECO:0007669"/>
    <property type="project" value="UniProtKB-ARBA"/>
</dbReference>
<dbReference type="Pfam" id="PF08311">
    <property type="entry name" value="Mad3_BUB1_I"/>
    <property type="match status" value="1"/>
</dbReference>
<dbReference type="SMART" id="SM00777">
    <property type="entry name" value="Mad3_BUB1_I"/>
    <property type="match status" value="1"/>
</dbReference>
<dbReference type="CDD" id="cd13981">
    <property type="entry name" value="STKc_Bub1_BubR1"/>
    <property type="match status" value="1"/>
</dbReference>
<dbReference type="Gene3D" id="1.10.510.10">
    <property type="entry name" value="Transferase(Phosphotransferase) domain 1"/>
    <property type="match status" value="1"/>
</dbReference>
<dbReference type="GO" id="GO:0005634">
    <property type="term" value="C:nucleus"/>
    <property type="evidence" value="ECO:0007669"/>
    <property type="project" value="TreeGrafter"/>
</dbReference>
<keyword evidence="9" id="KW-1185">Reference proteome</keyword>
<keyword evidence="3" id="KW-0995">Kinetochore</keyword>
<dbReference type="Pfam" id="PF00069">
    <property type="entry name" value="Pkinase"/>
    <property type="match status" value="1"/>
</dbReference>
<dbReference type="PROSITE" id="PS00108">
    <property type="entry name" value="PROTEIN_KINASE_ST"/>
    <property type="match status" value="1"/>
</dbReference>
<dbReference type="OrthoDB" id="248495at2759"/>
<dbReference type="GO" id="GO:0007094">
    <property type="term" value="P:mitotic spindle assembly checkpoint signaling"/>
    <property type="evidence" value="ECO:0007669"/>
    <property type="project" value="InterPro"/>
</dbReference>
<feature type="compositionally biased region" description="Acidic residues" evidence="5">
    <location>
        <begin position="623"/>
        <end position="634"/>
    </location>
</feature>
<evidence type="ECO:0000256" key="3">
    <source>
        <dbReference type="ARBA" id="ARBA00022838"/>
    </source>
</evidence>
<dbReference type="SMART" id="SM00220">
    <property type="entry name" value="S_TKc"/>
    <property type="match status" value="1"/>
</dbReference>
<feature type="domain" description="BUB1 N-terminal" evidence="7">
    <location>
        <begin position="24"/>
        <end position="184"/>
    </location>
</feature>
<comment type="subcellular location">
    <subcellularLocation>
        <location evidence="1">Chromosome</location>
        <location evidence="1">Centromere</location>
        <location evidence="1">Kinetochore</location>
    </subcellularLocation>
</comment>
<proteinExistence type="predicted"/>
<dbReference type="PROSITE" id="PS51489">
    <property type="entry name" value="BUB1_N"/>
    <property type="match status" value="1"/>
</dbReference>
<evidence type="ECO:0000256" key="2">
    <source>
        <dbReference type="ARBA" id="ARBA00022454"/>
    </source>
</evidence>
<evidence type="ECO:0000256" key="1">
    <source>
        <dbReference type="ARBA" id="ARBA00004629"/>
    </source>
</evidence>
<keyword evidence="2" id="KW-0158">Chromosome</keyword>
<dbReference type="PANTHER" id="PTHR14030:SF4">
    <property type="entry name" value="BUB1 KINASE, ISOFORM A-RELATED"/>
    <property type="match status" value="1"/>
</dbReference>
<dbReference type="GO" id="GO:0004672">
    <property type="term" value="F:protein kinase activity"/>
    <property type="evidence" value="ECO:0007669"/>
    <property type="project" value="InterPro"/>
</dbReference>
<accession>A0A9P5YGD9</accession>
<feature type="region of interest" description="Disordered" evidence="5">
    <location>
        <begin position="623"/>
        <end position="643"/>
    </location>
</feature>
<feature type="compositionally biased region" description="Polar residues" evidence="5">
    <location>
        <begin position="435"/>
        <end position="450"/>
    </location>
</feature>
<comment type="caution">
    <text evidence="8">The sequence shown here is derived from an EMBL/GenBank/DDBJ whole genome shotgun (WGS) entry which is preliminary data.</text>
</comment>
<sequence>MQARTASRDAEKISLQRQNFKAQLETAINEEDDPLAVYYQFVQWTIKNYGENDSDSGLLELLEKATREFKEDPIYKTDLRYLKLWSLYARQVERGTAIKIYADLLSSEIGISYSTLYEEYAALLEADGKLQEAERIYTKGIKRQARPVERLKNRYREFQGRTPSSSTLPPPPNSMSVSAPKRTQGDALRKKPLKSQGGQSKSMAAPTSLLHVVSSSAMAPFSTNAESRYALMLAPPAPGKRPEKLRFELGLLFTEEGVEYSIQEARARSMGLLGKKWGPPPVSEAFRLPSSSSMPVNFNDDGQKSTRLTAMAGRRRSIMSGAEPTVTINTKEALADVFGMYNSPEKTVKGPGSKHAPLKKVEAITPVAPPRFVLNRENENVVRNAKTPTPAFRPFVDENAKPNRTTPGEANFTPFMDPESKKIPLITPRPALSLKDSTPVPSFSPESGDNTPRALGGPKPTPTPGDTNAENVFSSNVFTPAQVKSPPLPVLRDVFTDDFGRTQTKVKPAHERAKSHHDILASAPEEALRPTTFIPFVDENVKTPFKVFSRPPENAENSNAFTPKTPAFTPFADPKPAFTPFRDVPISFTPFRDEIPTALSSAEPDIPTQPQLEKVVVIEDSLVEDDSADEEPETAQEPGRYEDDYEYEEAQYEEGESYQEAPLGGRFGKFNVMTPITERTFEFTTSTRGGGSTPSERLRYISEDGDSTYENVFIPQKRDEHGAIIVAEQLAAELREDIEAYSEDEPIEPLRLSTVFIPQGEEPATKAIEEKTGTLSLSDTLALNSKFKPSNPCNPFDPAIMTAILSRIPVDPYYYDLRNREANMLDSLQKFSKKGRKTSGNSSNNGVLETCFPLVLDGHKFSVSEKLGEGGFGAVFKAQDLGTQRAENSDDDDDDDDDDDSISMVALKVVKPRNLWEYHVLRRLHSTLPATLRRSVILPHALYAFRDESYLVLDLCPQGTLLSIVNNAVSAGISQQGGSLDELLVMFFAIELIRLLQAMHDAGFIHGDLKIDNCLLRLEDVPGGVSAWSSLYQPSGENGWSYKGLKVIDFGRTVDTRLFPVGQQYIAEWPTDDRDCFEVRENRPWTYQTDYFGLVGIIYCMLFGKYIQEGSVMPISVDGQSRYKIATPLKRYWQTDLWNRLFDTLLNPCLVKPQGQLPVSEILEGLREEMEAWLEANCNRTSNTLKGLLKKVEVSCFVN</sequence>
<protein>
    <submittedName>
        <fullName evidence="8">Uncharacterized protein</fullName>
    </submittedName>
</protein>
<dbReference type="GO" id="GO:0000776">
    <property type="term" value="C:kinetochore"/>
    <property type="evidence" value="ECO:0007669"/>
    <property type="project" value="UniProtKB-KW"/>
</dbReference>
<dbReference type="InterPro" id="IPR008271">
    <property type="entry name" value="Ser/Thr_kinase_AS"/>
</dbReference>
<dbReference type="PANTHER" id="PTHR14030">
    <property type="entry name" value="MITOTIC CHECKPOINT SERINE/THREONINE-PROTEIN KINASE BUB1"/>
    <property type="match status" value="1"/>
</dbReference>
<dbReference type="GO" id="GO:0005524">
    <property type="term" value="F:ATP binding"/>
    <property type="evidence" value="ECO:0007669"/>
    <property type="project" value="InterPro"/>
</dbReference>
<evidence type="ECO:0000313" key="8">
    <source>
        <dbReference type="EMBL" id="KAF9468086.1"/>
    </source>
</evidence>
<reference evidence="8" key="1">
    <citation type="submission" date="2020-11" db="EMBL/GenBank/DDBJ databases">
        <authorList>
            <consortium name="DOE Joint Genome Institute"/>
            <person name="Ahrendt S."/>
            <person name="Riley R."/>
            <person name="Andreopoulos W."/>
            <person name="Labutti K."/>
            <person name="Pangilinan J."/>
            <person name="Ruiz-Duenas F.J."/>
            <person name="Barrasa J.M."/>
            <person name="Sanchez-Garcia M."/>
            <person name="Camarero S."/>
            <person name="Miyauchi S."/>
            <person name="Serrano A."/>
            <person name="Linde D."/>
            <person name="Babiker R."/>
            <person name="Drula E."/>
            <person name="Ayuso-Fernandez I."/>
            <person name="Pacheco R."/>
            <person name="Padilla G."/>
            <person name="Ferreira P."/>
            <person name="Barriuso J."/>
            <person name="Kellner H."/>
            <person name="Castanera R."/>
            <person name="Alfaro M."/>
            <person name="Ramirez L."/>
            <person name="Pisabarro A.G."/>
            <person name="Kuo A."/>
            <person name="Tritt A."/>
            <person name="Lipzen A."/>
            <person name="He G."/>
            <person name="Yan M."/>
            <person name="Ng V."/>
            <person name="Cullen D."/>
            <person name="Martin F."/>
            <person name="Rosso M.-N."/>
            <person name="Henrissat B."/>
            <person name="Hibbett D."/>
            <person name="Martinez A.T."/>
            <person name="Grigoriev I.V."/>
        </authorList>
    </citation>
    <scope>NUCLEOTIDE SEQUENCE</scope>
    <source>
        <strain evidence="8">CBS 247.69</strain>
    </source>
</reference>
<evidence type="ECO:0000256" key="5">
    <source>
        <dbReference type="SAM" id="MobiDB-lite"/>
    </source>
</evidence>
<feature type="domain" description="Protein kinase" evidence="6">
    <location>
        <begin position="861"/>
        <end position="1174"/>
    </location>
</feature>
<name>A0A9P5YGD9_9AGAR</name>
<evidence type="ECO:0000259" key="7">
    <source>
        <dbReference type="PROSITE" id="PS51489"/>
    </source>
</evidence>
<dbReference type="InterPro" id="IPR000719">
    <property type="entry name" value="Prot_kinase_dom"/>
</dbReference>
<dbReference type="InterPro" id="IPR011009">
    <property type="entry name" value="Kinase-like_dom_sf"/>
</dbReference>
<dbReference type="PROSITE" id="PS50011">
    <property type="entry name" value="PROTEIN_KINASE_DOM"/>
    <property type="match status" value="1"/>
</dbReference>
<feature type="region of interest" description="Disordered" evidence="5">
    <location>
        <begin position="389"/>
        <end position="467"/>
    </location>
</feature>